<evidence type="ECO:0000259" key="2">
    <source>
        <dbReference type="PROSITE" id="PS51703"/>
    </source>
</evidence>
<feature type="region of interest" description="Disordered" evidence="1">
    <location>
        <begin position="140"/>
        <end position="164"/>
    </location>
</feature>
<dbReference type="GO" id="GO:0003725">
    <property type="term" value="F:double-stranded RNA binding"/>
    <property type="evidence" value="ECO:0007669"/>
    <property type="project" value="TreeGrafter"/>
</dbReference>
<dbReference type="Pfam" id="PF20965">
    <property type="entry name" value="DZF_C"/>
    <property type="match status" value="1"/>
</dbReference>
<feature type="region of interest" description="Disordered" evidence="1">
    <location>
        <begin position="1117"/>
        <end position="1165"/>
    </location>
</feature>
<sequence length="1165" mass="124130">MAANNYFGFTHSGTPQYTPTPGAAAAAAYQAQGGYAVAPTGASTPAATYTTQRAATGYDYSAGTTAYAAPAAASATTYDYSGYARSAATAYDTSKTYYQQPVASAASYTTTDYSGWTQASTAQKPTPAVSAVYTYSQPSQRSTQPAVQKTPGIQASTQPGYSTQSYGAPGAAASATNTYGTSAYNQGTNKFTSGGAASTGGSQIKKPVIGGSYSTGGAGGLGYTPSTGAGYMSSQSSGGGVTSSYSTYSSGTGTNKMATSSGTTGTGVTVGGQKTGMTGGVRTNVGSSTGSSTYSSSYDQALYNAALYNANQSGGGGNTPGAGGQNNKPQWKNYNNKNTTGTGATNTFNKFQRPKQPPKPQQIHYCEVCRISCAGPLTYKEHLEGSRHKKKEQAQKATSGEGAEKAVTGGRGALHSPRGTVYKCDLCSVTCTGTDAYSAHLRGVKHQKVVKLHQKLGKPIPEPDPKATAILRAKAEAAEAAKAATAAGGTAGPDKVTAAPKINFVASGALSSTKKTTESRAASEKSSEDVDMVVEDNILPVGQEFVKEIKTDDGKLQTFHCTLCDCKFNDPNAKDMHMKGKRHRLAYKKKVDSSLVVEIKPNYFQKKQKEQRERMRADYARRREEERVNFWTDKLMEHEERRYWEEIRRYEEELEYYEWNVARRMGPHAMPMGPPMMPPRPGPGGPRGMLPPPVPPVMLRGPRAETYDDRHVIAKHDAILPKPDELASLNQAVDSVEKALKNVSDLLVEEVIKAEEAKTGGGVKTEAGAATPAAAADEKKKDNLKSLKEKEEKRVLKGVNRVCALAKNILIQGEMSAELIVLCAEKPTLTLLKKVIKQLPGQLKAVAPNDTFDVTIKPDEAGFLVTRQKKAAAAVESTSDPATVATSGDSNGVATSSDVLINVVLTSPVIREEMLEKLAAEAAARAALEAKAKAEADAKKAAAEGGDKATPTPAVVKQEPKETPKPAKAKPEPKDLLSAQKCLDALASLRHAKWFQAKAEQLDSCVLIIRLLRHMGQAWNLINPWALELLVEKVLASAQMPLGPGDALRRVLEAVACGLLLESGPGLLDPCEKEPRDALMNMPAQDREDVTVAAQIALRQMAFHQIHKMLNMEQLKSKRGFGGRAATRKRRRDTSSGEKEGIKKDKKEGEEEDGKEIAEVKMETK</sequence>
<dbReference type="InterPro" id="IPR003604">
    <property type="entry name" value="Matrin/U1-like-C_Znf_C2H2"/>
</dbReference>
<dbReference type="Gene3D" id="3.30.160.60">
    <property type="entry name" value="Classic Zinc Finger"/>
    <property type="match status" value="3"/>
</dbReference>
<feature type="compositionally biased region" description="Basic and acidic residues" evidence="1">
    <location>
        <begin position="1133"/>
        <end position="1165"/>
    </location>
</feature>
<dbReference type="GO" id="GO:0003727">
    <property type="term" value="F:single-stranded RNA binding"/>
    <property type="evidence" value="ECO:0007669"/>
    <property type="project" value="TreeGrafter"/>
</dbReference>
<feature type="compositionally biased region" description="Gly residues" evidence="1">
    <location>
        <begin position="264"/>
        <end position="279"/>
    </location>
</feature>
<protein>
    <submittedName>
        <fullName evidence="3">Zinc finger RNA-binding protein</fullName>
    </submittedName>
</protein>
<dbReference type="PANTHER" id="PTHR45762">
    <property type="entry name" value="ZINC FINGER RNA-BINDING PROTEIN"/>
    <property type="match status" value="1"/>
</dbReference>
<organism evidence="3">
    <name type="scientific">Cacopsylla melanoneura</name>
    <dbReference type="NCBI Taxonomy" id="428564"/>
    <lineage>
        <taxon>Eukaryota</taxon>
        <taxon>Metazoa</taxon>
        <taxon>Ecdysozoa</taxon>
        <taxon>Arthropoda</taxon>
        <taxon>Hexapoda</taxon>
        <taxon>Insecta</taxon>
        <taxon>Pterygota</taxon>
        <taxon>Neoptera</taxon>
        <taxon>Paraneoptera</taxon>
        <taxon>Hemiptera</taxon>
        <taxon>Sternorrhyncha</taxon>
        <taxon>Psylloidea</taxon>
        <taxon>Psyllidae</taxon>
        <taxon>Psyllinae</taxon>
        <taxon>Cacopsylla</taxon>
    </lineage>
</organism>
<dbReference type="AlphaFoldDB" id="A0A8D8PX24"/>
<name>A0A8D8PX24_9HEMI</name>
<feature type="compositionally biased region" description="Low complexity" evidence="1">
    <location>
        <begin position="335"/>
        <end position="351"/>
    </location>
</feature>
<feature type="compositionally biased region" description="Low complexity" evidence="1">
    <location>
        <begin position="764"/>
        <end position="775"/>
    </location>
</feature>
<feature type="region of interest" description="Disordered" evidence="1">
    <location>
        <begin position="383"/>
        <end position="413"/>
    </location>
</feature>
<evidence type="ECO:0000256" key="1">
    <source>
        <dbReference type="SAM" id="MobiDB-lite"/>
    </source>
</evidence>
<dbReference type="SMART" id="SM00451">
    <property type="entry name" value="ZnF_U1"/>
    <property type="match status" value="3"/>
</dbReference>
<dbReference type="Gene3D" id="3.30.460.10">
    <property type="entry name" value="Beta Polymerase, domain 2"/>
    <property type="match status" value="1"/>
</dbReference>
<dbReference type="SMART" id="SM00572">
    <property type="entry name" value="DZF"/>
    <property type="match status" value="1"/>
</dbReference>
<dbReference type="PROSITE" id="PS00028">
    <property type="entry name" value="ZINC_FINGER_C2H2_1"/>
    <property type="match status" value="2"/>
</dbReference>
<dbReference type="GO" id="GO:0008270">
    <property type="term" value="F:zinc ion binding"/>
    <property type="evidence" value="ECO:0007669"/>
    <property type="project" value="InterPro"/>
</dbReference>
<dbReference type="SUPFAM" id="SSF57667">
    <property type="entry name" value="beta-beta-alpha zinc fingers"/>
    <property type="match status" value="3"/>
</dbReference>
<feature type="compositionally biased region" description="Basic residues" evidence="1">
    <location>
        <begin position="1117"/>
        <end position="1132"/>
    </location>
</feature>
<feature type="compositionally biased region" description="Basic and acidic residues" evidence="1">
    <location>
        <begin position="958"/>
        <end position="974"/>
    </location>
</feature>
<feature type="region of interest" description="Disordered" evidence="1">
    <location>
        <begin position="939"/>
        <end position="974"/>
    </location>
</feature>
<dbReference type="Pfam" id="PF12874">
    <property type="entry name" value="zf-met"/>
    <property type="match status" value="3"/>
</dbReference>
<feature type="compositionally biased region" description="Basic and acidic residues" evidence="1">
    <location>
        <begin position="776"/>
        <end position="785"/>
    </location>
</feature>
<dbReference type="InterPro" id="IPR049401">
    <property type="entry name" value="DZF_dom_N"/>
</dbReference>
<dbReference type="InterPro" id="IPR043519">
    <property type="entry name" value="NT_sf"/>
</dbReference>
<dbReference type="PANTHER" id="PTHR45762:SF3">
    <property type="entry name" value="ZINC-FINGER PROTEIN AT 72D, ISOFORM B"/>
    <property type="match status" value="1"/>
</dbReference>
<dbReference type="EMBL" id="HBUF01038150">
    <property type="protein sequence ID" value="CAG6617215.1"/>
    <property type="molecule type" value="Transcribed_RNA"/>
</dbReference>
<dbReference type="FunFam" id="3.30.160.60:FF:002080">
    <property type="entry name" value="Zinc finger RNA-binding protein"/>
    <property type="match status" value="1"/>
</dbReference>
<feature type="region of interest" description="Disordered" evidence="1">
    <location>
        <begin position="251"/>
        <end position="292"/>
    </location>
</feature>
<dbReference type="InterPro" id="IPR049402">
    <property type="entry name" value="DZF_dom_C"/>
</dbReference>
<dbReference type="InterPro" id="IPR036236">
    <property type="entry name" value="Znf_C2H2_sf"/>
</dbReference>
<dbReference type="InterPro" id="IPR013087">
    <property type="entry name" value="Znf_C2H2_type"/>
</dbReference>
<evidence type="ECO:0000313" key="3">
    <source>
        <dbReference type="EMBL" id="CAG6617215.1"/>
    </source>
</evidence>
<accession>A0A8D8PX24</accession>
<reference evidence="3" key="1">
    <citation type="submission" date="2021-05" db="EMBL/GenBank/DDBJ databases">
        <authorList>
            <person name="Alioto T."/>
            <person name="Alioto T."/>
            <person name="Gomez Garrido J."/>
        </authorList>
    </citation>
    <scope>NUCLEOTIDE SEQUENCE</scope>
</reference>
<proteinExistence type="predicted"/>
<dbReference type="InterPro" id="IPR006561">
    <property type="entry name" value="DZF_dom"/>
</dbReference>
<feature type="domain" description="DZF" evidence="2">
    <location>
        <begin position="687"/>
        <end position="1154"/>
    </location>
</feature>
<dbReference type="FunFam" id="1.10.1410.40:FF:000001">
    <property type="entry name" value="interleukin enhancer-binding factor 3 isoform X1"/>
    <property type="match status" value="1"/>
</dbReference>
<dbReference type="Gene3D" id="1.10.1410.40">
    <property type="match status" value="1"/>
</dbReference>
<dbReference type="Pfam" id="PF07528">
    <property type="entry name" value="DZF_N"/>
    <property type="match status" value="1"/>
</dbReference>
<dbReference type="PROSITE" id="PS51703">
    <property type="entry name" value="DZF"/>
    <property type="match status" value="1"/>
</dbReference>
<dbReference type="SMART" id="SM00355">
    <property type="entry name" value="ZnF_C2H2"/>
    <property type="match status" value="3"/>
</dbReference>
<feature type="region of interest" description="Disordered" evidence="1">
    <location>
        <begin position="316"/>
        <end position="359"/>
    </location>
</feature>
<feature type="region of interest" description="Disordered" evidence="1">
    <location>
        <begin position="758"/>
        <end position="785"/>
    </location>
</feature>
<dbReference type="GO" id="GO:0071011">
    <property type="term" value="C:precatalytic spliceosome"/>
    <property type="evidence" value="ECO:0007669"/>
    <property type="project" value="TreeGrafter"/>
</dbReference>